<keyword evidence="2" id="KW-0413">Isomerase</keyword>
<dbReference type="AlphaFoldDB" id="A0A268S5D2"/>
<dbReference type="RefSeq" id="WP_094424085.1">
    <property type="nucleotide sequence ID" value="NZ_CP019985.1"/>
</dbReference>
<accession>A0A268S5D2</accession>
<sequence length="279" mass="31690">MKLCFNGATTRDNATLEEDLAYCEKHGYDFIEIRTEDKLPEYLKTHTLADLNQFFAESRLKPLALNALVFFNNLGEAAYKEMMKQFQEMLHVAEQLNIPYIVAVPLITKQPLLREEIRKSCVETLSTLAEEAQQSKVKIALEFVGHPDCTVNTFADAYRIIEDVNRENVGLVFDCFHFHAMGSNLEDLQQADGEKIFIVHIDDTDDFPVGALRDEHRVWPGEGAIDLAGQFTALTAIGYSGPVSVELFRPEYYQLPAEETIRKARETTLRVLESTLSHL</sequence>
<reference evidence="2 3" key="1">
    <citation type="submission" date="2017-07" db="EMBL/GenBank/DDBJ databases">
        <title>Isolation and whole genome analysis of endospore-forming bacteria from heroin.</title>
        <authorList>
            <person name="Kalinowski J."/>
            <person name="Ahrens B."/>
            <person name="Al-Dilaimi A."/>
            <person name="Winkler A."/>
            <person name="Wibberg D."/>
            <person name="Schleenbecker U."/>
            <person name="Ruckert C."/>
            <person name="Wolfel R."/>
            <person name="Grass G."/>
        </authorList>
    </citation>
    <scope>NUCLEOTIDE SEQUENCE [LARGE SCALE GENOMIC DNA]</scope>
    <source>
        <strain evidence="2 3">7523-2</strain>
    </source>
</reference>
<dbReference type="InterPro" id="IPR050312">
    <property type="entry name" value="IolE/XylAMocC-like"/>
</dbReference>
<dbReference type="GO" id="GO:0016853">
    <property type="term" value="F:isomerase activity"/>
    <property type="evidence" value="ECO:0007669"/>
    <property type="project" value="UniProtKB-KW"/>
</dbReference>
<dbReference type="PANTHER" id="PTHR12110:SF21">
    <property type="entry name" value="XYLOSE ISOMERASE-LIKE TIM BARREL DOMAIN-CONTAINING PROTEIN"/>
    <property type="match status" value="1"/>
</dbReference>
<protein>
    <submittedName>
        <fullName evidence="2">Isomerase</fullName>
    </submittedName>
</protein>
<gene>
    <name evidence="2" type="ORF">CHH61_02105</name>
</gene>
<proteinExistence type="predicted"/>
<evidence type="ECO:0000313" key="2">
    <source>
        <dbReference type="EMBL" id="PAF27712.1"/>
    </source>
</evidence>
<dbReference type="InterPro" id="IPR013022">
    <property type="entry name" value="Xyl_isomerase-like_TIM-brl"/>
</dbReference>
<dbReference type="Gene3D" id="3.20.20.150">
    <property type="entry name" value="Divalent-metal-dependent TIM barrel enzymes"/>
    <property type="match status" value="1"/>
</dbReference>
<evidence type="ECO:0000259" key="1">
    <source>
        <dbReference type="Pfam" id="PF01261"/>
    </source>
</evidence>
<dbReference type="GeneID" id="86924481"/>
<dbReference type="Proteomes" id="UP000216133">
    <property type="component" value="Unassembled WGS sequence"/>
</dbReference>
<dbReference type="SUPFAM" id="SSF51658">
    <property type="entry name" value="Xylose isomerase-like"/>
    <property type="match status" value="1"/>
</dbReference>
<organism evidence="2 3">
    <name type="scientific">Shouchella clausii</name>
    <name type="common">Alkalihalobacillus clausii</name>
    <dbReference type="NCBI Taxonomy" id="79880"/>
    <lineage>
        <taxon>Bacteria</taxon>
        <taxon>Bacillati</taxon>
        <taxon>Bacillota</taxon>
        <taxon>Bacilli</taxon>
        <taxon>Bacillales</taxon>
        <taxon>Bacillaceae</taxon>
        <taxon>Shouchella</taxon>
    </lineage>
</organism>
<evidence type="ECO:0000313" key="3">
    <source>
        <dbReference type="Proteomes" id="UP000216133"/>
    </source>
</evidence>
<feature type="domain" description="Xylose isomerase-like TIM barrel" evidence="1">
    <location>
        <begin position="21"/>
        <end position="266"/>
    </location>
</feature>
<comment type="caution">
    <text evidence="2">The sequence shown here is derived from an EMBL/GenBank/DDBJ whole genome shotgun (WGS) entry which is preliminary data.</text>
</comment>
<dbReference type="PANTHER" id="PTHR12110">
    <property type="entry name" value="HYDROXYPYRUVATE ISOMERASE"/>
    <property type="match status" value="1"/>
</dbReference>
<dbReference type="Pfam" id="PF01261">
    <property type="entry name" value="AP_endonuc_2"/>
    <property type="match status" value="1"/>
</dbReference>
<dbReference type="EMBL" id="NPBS01000010">
    <property type="protein sequence ID" value="PAF27712.1"/>
    <property type="molecule type" value="Genomic_DNA"/>
</dbReference>
<name>A0A268S5D2_SHOCL</name>
<dbReference type="InterPro" id="IPR036237">
    <property type="entry name" value="Xyl_isomerase-like_sf"/>
</dbReference>